<name>V6LVW0_9EUKA</name>
<dbReference type="SMART" id="SM00487">
    <property type="entry name" value="DEXDc"/>
    <property type="match status" value="1"/>
</dbReference>
<dbReference type="PROSITE" id="PS51194">
    <property type="entry name" value="HELICASE_CTER"/>
    <property type="match status" value="1"/>
</dbReference>
<dbReference type="Proteomes" id="UP000018208">
    <property type="component" value="Unassembled WGS sequence"/>
</dbReference>
<evidence type="ECO:0000313" key="11">
    <source>
        <dbReference type="EMBL" id="KAH0574302.1"/>
    </source>
</evidence>
<dbReference type="EC" id="5.6.2.4" evidence="7"/>
<dbReference type="GO" id="GO:0009378">
    <property type="term" value="F:four-way junction helicase activity"/>
    <property type="evidence" value="ECO:0007669"/>
    <property type="project" value="TreeGrafter"/>
</dbReference>
<dbReference type="Pfam" id="PF00270">
    <property type="entry name" value="DEAD"/>
    <property type="match status" value="1"/>
</dbReference>
<dbReference type="InterPro" id="IPR011545">
    <property type="entry name" value="DEAD/DEAH_box_helicase_dom"/>
</dbReference>
<dbReference type="EMBL" id="AUWU02000004">
    <property type="protein sequence ID" value="KAH0574302.1"/>
    <property type="molecule type" value="Genomic_DNA"/>
</dbReference>
<dbReference type="GO" id="GO:0003676">
    <property type="term" value="F:nucleic acid binding"/>
    <property type="evidence" value="ECO:0007669"/>
    <property type="project" value="InterPro"/>
</dbReference>
<dbReference type="EMBL" id="KI545980">
    <property type="protein sequence ID" value="EST48700.1"/>
    <property type="molecule type" value="Genomic_DNA"/>
</dbReference>
<proteinExistence type="inferred from homology"/>
<dbReference type="Gene3D" id="3.40.50.300">
    <property type="entry name" value="P-loop containing nucleotide triphosphate hydrolases"/>
    <property type="match status" value="2"/>
</dbReference>
<keyword evidence="12" id="KW-1185">Reference proteome</keyword>
<evidence type="ECO:0000259" key="9">
    <source>
        <dbReference type="PROSITE" id="PS51194"/>
    </source>
</evidence>
<dbReference type="InterPro" id="IPR027417">
    <property type="entry name" value="P-loop_NTPase"/>
</dbReference>
<organism evidence="10">
    <name type="scientific">Spironucleus salmonicida</name>
    <dbReference type="NCBI Taxonomy" id="348837"/>
    <lineage>
        <taxon>Eukaryota</taxon>
        <taxon>Metamonada</taxon>
        <taxon>Diplomonadida</taxon>
        <taxon>Hexamitidae</taxon>
        <taxon>Hexamitinae</taxon>
        <taxon>Spironucleus</taxon>
    </lineage>
</organism>
<evidence type="ECO:0000256" key="6">
    <source>
        <dbReference type="ARBA" id="ARBA00034617"/>
    </source>
</evidence>
<evidence type="ECO:0000256" key="5">
    <source>
        <dbReference type="ARBA" id="ARBA00022840"/>
    </source>
</evidence>
<dbReference type="SUPFAM" id="SSF52540">
    <property type="entry name" value="P-loop containing nucleoside triphosphate hydrolases"/>
    <property type="match status" value="1"/>
</dbReference>
<evidence type="ECO:0000256" key="2">
    <source>
        <dbReference type="ARBA" id="ARBA00022741"/>
    </source>
</evidence>
<evidence type="ECO:0000256" key="3">
    <source>
        <dbReference type="ARBA" id="ARBA00022801"/>
    </source>
</evidence>
<evidence type="ECO:0000313" key="12">
    <source>
        <dbReference type="Proteomes" id="UP000018208"/>
    </source>
</evidence>
<dbReference type="NCBIfam" id="TIGR00614">
    <property type="entry name" value="recQ_fam"/>
    <property type="match status" value="1"/>
</dbReference>
<keyword evidence="3" id="KW-0378">Hydrolase</keyword>
<comment type="similarity">
    <text evidence="1">Belongs to the helicase family. RecQ subfamily.</text>
</comment>
<dbReference type="GO" id="GO:0005634">
    <property type="term" value="C:nucleus"/>
    <property type="evidence" value="ECO:0007669"/>
    <property type="project" value="TreeGrafter"/>
</dbReference>
<reference evidence="10 11" key="1">
    <citation type="journal article" date="2014" name="PLoS Genet.">
        <title>The Genome of Spironucleus salmonicida Highlights a Fish Pathogen Adapted to Fluctuating Environments.</title>
        <authorList>
            <person name="Xu F."/>
            <person name="Jerlstrom-Hultqvist J."/>
            <person name="Einarsson E."/>
            <person name="Astvaldsson A."/>
            <person name="Svard S.G."/>
            <person name="Andersson J.O."/>
        </authorList>
    </citation>
    <scope>NUCLEOTIDE SEQUENCE</scope>
    <source>
        <strain evidence="11">ATCC 50377</strain>
    </source>
</reference>
<accession>V6LVW0</accession>
<dbReference type="GO" id="GO:0000724">
    <property type="term" value="P:double-strand break repair via homologous recombination"/>
    <property type="evidence" value="ECO:0007669"/>
    <property type="project" value="TreeGrafter"/>
</dbReference>
<keyword evidence="4 10" id="KW-0347">Helicase</keyword>
<dbReference type="PROSITE" id="PS51192">
    <property type="entry name" value="HELICASE_ATP_BIND_1"/>
    <property type="match status" value="1"/>
</dbReference>
<feature type="domain" description="Helicase C-terminal" evidence="9">
    <location>
        <begin position="211"/>
        <end position="357"/>
    </location>
</feature>
<dbReference type="GO" id="GO:0005737">
    <property type="term" value="C:cytoplasm"/>
    <property type="evidence" value="ECO:0007669"/>
    <property type="project" value="TreeGrafter"/>
</dbReference>
<protein>
    <recommendedName>
        <fullName evidence="7">DNA 3'-5' helicase</fullName>
        <ecNumber evidence="7">5.6.2.4</ecNumber>
    </recommendedName>
</protein>
<dbReference type="InterPro" id="IPR014001">
    <property type="entry name" value="Helicase_ATP-bd"/>
</dbReference>
<comment type="catalytic activity">
    <reaction evidence="6">
        <text>Couples ATP hydrolysis with the unwinding of duplex DNA by translocating in the 3'-5' direction.</text>
        <dbReference type="EC" id="5.6.2.4"/>
    </reaction>
</comment>
<keyword evidence="2" id="KW-0547">Nucleotide-binding</keyword>
<dbReference type="PANTHER" id="PTHR13710:SF120">
    <property type="entry name" value="BIFUNCTIONAL 3'-5' EXONUCLEASE_ATP-DEPENDENT HELICASE WRN"/>
    <property type="match status" value="1"/>
</dbReference>
<dbReference type="Pfam" id="PF00271">
    <property type="entry name" value="Helicase_C"/>
    <property type="match status" value="1"/>
</dbReference>
<sequence>MRSQEIKNALKKLGKLQLRPHQVDPIQNILNGHSTMCIFPTAAGKSLIYQVPTLVMNQLAVIITPLISLQQDQIQQLTQYNLVAGRITEFYSAVPQSAGFLFATPELLQQQHCIDFLTKVSNRLGFFVVDECHLIIEWGNTFRKAYKQLDVISKFNKPILALTASVTSTQAQKIIKELNLGAPQIYFTSFNRPNIHYSFHFTDNKFAILKNVISSFLASSPDNDSILIYAPTRSETDAIQSSLCSIQDIHSYHAGLSPEQREQTLQSWIQNTVKLIVCTTAFSLGIDKPSVGLVVHFGIPKSSEQFYQESGRGGRNQKQCYSIVLSSTDDVKFQLSNITKLAENGPKESFYYLLKIAYFNKCRRQLLMDYFNSGKITQKSDICCDYCDNQKQNNTFINKIFGWKSTSETEQDSISNQLTYFSTKRPSLSELCGGYNDKFPISNEQQQIDQFNVLSDIIVDHFSGTMEQEILLIDILKLKNYLLKKSPTIEKRNKITEKLIQLIMKNKQFNINQLMREALKLSM</sequence>
<dbReference type="PANTHER" id="PTHR13710">
    <property type="entry name" value="DNA HELICASE RECQ FAMILY MEMBER"/>
    <property type="match status" value="1"/>
</dbReference>
<dbReference type="OrthoDB" id="10261556at2759"/>
<evidence type="ECO:0000313" key="10">
    <source>
        <dbReference type="EMBL" id="EST48700.1"/>
    </source>
</evidence>
<dbReference type="VEuPathDB" id="GiardiaDB:SS50377_24256"/>
<reference evidence="11" key="2">
    <citation type="submission" date="2020-12" db="EMBL/GenBank/DDBJ databases">
        <title>New Spironucleus salmonicida genome in near-complete chromosomes.</title>
        <authorList>
            <person name="Xu F."/>
            <person name="Kurt Z."/>
            <person name="Jimenez-Gonzalez A."/>
            <person name="Astvaldsson A."/>
            <person name="Andersson J.O."/>
            <person name="Svard S.G."/>
        </authorList>
    </citation>
    <scope>NUCLEOTIDE SEQUENCE</scope>
    <source>
        <strain evidence="11">ATCC 50377</strain>
    </source>
</reference>
<dbReference type="SMART" id="SM00490">
    <property type="entry name" value="HELICc"/>
    <property type="match status" value="1"/>
</dbReference>
<dbReference type="GO" id="GO:0016787">
    <property type="term" value="F:hydrolase activity"/>
    <property type="evidence" value="ECO:0007669"/>
    <property type="project" value="UniProtKB-KW"/>
</dbReference>
<evidence type="ECO:0000256" key="7">
    <source>
        <dbReference type="ARBA" id="ARBA00034808"/>
    </source>
</evidence>
<keyword evidence="5" id="KW-0067">ATP-binding</keyword>
<dbReference type="GO" id="GO:0043138">
    <property type="term" value="F:3'-5' DNA helicase activity"/>
    <property type="evidence" value="ECO:0007669"/>
    <property type="project" value="UniProtKB-EC"/>
</dbReference>
<evidence type="ECO:0000259" key="8">
    <source>
        <dbReference type="PROSITE" id="PS51192"/>
    </source>
</evidence>
<dbReference type="GO" id="GO:0005524">
    <property type="term" value="F:ATP binding"/>
    <property type="evidence" value="ECO:0007669"/>
    <property type="project" value="UniProtKB-KW"/>
</dbReference>
<evidence type="ECO:0000256" key="1">
    <source>
        <dbReference type="ARBA" id="ARBA00005446"/>
    </source>
</evidence>
<dbReference type="AlphaFoldDB" id="V6LVW0"/>
<dbReference type="InterPro" id="IPR001650">
    <property type="entry name" value="Helicase_C-like"/>
</dbReference>
<dbReference type="GO" id="GO:0005694">
    <property type="term" value="C:chromosome"/>
    <property type="evidence" value="ECO:0007669"/>
    <property type="project" value="TreeGrafter"/>
</dbReference>
<evidence type="ECO:0000256" key="4">
    <source>
        <dbReference type="ARBA" id="ARBA00022806"/>
    </source>
</evidence>
<dbReference type="InterPro" id="IPR004589">
    <property type="entry name" value="DNA_helicase_ATP-dep_RecQ"/>
</dbReference>
<feature type="domain" description="Helicase ATP-binding" evidence="8">
    <location>
        <begin position="26"/>
        <end position="184"/>
    </location>
</feature>
<gene>
    <name evidence="10" type="ORF">SS50377_11110</name>
    <name evidence="11" type="ORF">SS50377_24256</name>
</gene>